<evidence type="ECO:0000313" key="1">
    <source>
        <dbReference type="EMBL" id="QDV69080.1"/>
    </source>
</evidence>
<proteinExistence type="predicted"/>
<reference evidence="1 2" key="1">
    <citation type="submission" date="2019-02" db="EMBL/GenBank/DDBJ databases">
        <title>Deep-cultivation of Planctomycetes and their phenomic and genomic characterization uncovers novel biology.</title>
        <authorList>
            <person name="Wiegand S."/>
            <person name="Jogler M."/>
            <person name="Boedeker C."/>
            <person name="Pinto D."/>
            <person name="Vollmers J."/>
            <person name="Rivas-Marin E."/>
            <person name="Kohn T."/>
            <person name="Peeters S.H."/>
            <person name="Heuer A."/>
            <person name="Rast P."/>
            <person name="Oberbeckmann S."/>
            <person name="Bunk B."/>
            <person name="Jeske O."/>
            <person name="Meyerdierks A."/>
            <person name="Storesund J.E."/>
            <person name="Kallscheuer N."/>
            <person name="Luecker S."/>
            <person name="Lage O.M."/>
            <person name="Pohl T."/>
            <person name="Merkel B.J."/>
            <person name="Hornburger P."/>
            <person name="Mueller R.-W."/>
            <person name="Bruemmer F."/>
            <person name="Labrenz M."/>
            <person name="Spormann A.M."/>
            <person name="Op den Camp H."/>
            <person name="Overmann J."/>
            <person name="Amann R."/>
            <person name="Jetten M.S.M."/>
            <person name="Mascher T."/>
            <person name="Medema M.H."/>
            <person name="Devos D.P."/>
            <person name="Kaster A.-K."/>
            <person name="Ovreas L."/>
            <person name="Rohde M."/>
            <person name="Galperin M.Y."/>
            <person name="Jogler C."/>
        </authorList>
    </citation>
    <scope>NUCLEOTIDE SEQUENCE [LARGE SCALE GENOMIC DNA]</scope>
    <source>
        <strain evidence="1 2">Poly24</strain>
    </source>
</reference>
<evidence type="ECO:0000313" key="2">
    <source>
        <dbReference type="Proteomes" id="UP000315082"/>
    </source>
</evidence>
<keyword evidence="2" id="KW-1185">Reference proteome</keyword>
<accession>A0A518JU53</accession>
<dbReference type="KEGG" id="rcf:Poly24_27940"/>
<dbReference type="OrthoDB" id="3078813at2"/>
<dbReference type="AlphaFoldDB" id="A0A518JU53"/>
<dbReference type="RefSeq" id="WP_145095978.1">
    <property type="nucleotide sequence ID" value="NZ_CP036348.1"/>
</dbReference>
<dbReference type="EMBL" id="CP036348">
    <property type="protein sequence ID" value="QDV69080.1"/>
    <property type="molecule type" value="Genomic_DNA"/>
</dbReference>
<organism evidence="1 2">
    <name type="scientific">Rosistilla carotiformis</name>
    <dbReference type="NCBI Taxonomy" id="2528017"/>
    <lineage>
        <taxon>Bacteria</taxon>
        <taxon>Pseudomonadati</taxon>
        <taxon>Planctomycetota</taxon>
        <taxon>Planctomycetia</taxon>
        <taxon>Pirellulales</taxon>
        <taxon>Pirellulaceae</taxon>
        <taxon>Rosistilla</taxon>
    </lineage>
</organism>
<name>A0A518JU53_9BACT</name>
<protein>
    <submittedName>
        <fullName evidence="1">Uncharacterized protein</fullName>
    </submittedName>
</protein>
<sequence>MDPGSGLAILGTALGSAKVVEKLLGPTADYMGIGLKTFTEKRVENVAEIFRSAASKLGERIDEDAQVPPKVLRDVLDDGSYCTDRLSSEYFGGVLASSRTTESRDDRGATFTALVGRLTAYQIRAHYIIYSIMRQTFLDSGLSPTSKVQRKQMRIYIPNSVFHVAMDYSKKEIAPVIDEHCFFGLEREWLIQNDFQIGSHEDITKRIPTATEGGVLVTPSAFGAELFLWVGGHGRLHPLFVFRSDTVFTSQSDICIGLGSIPLKAPEMIG</sequence>
<dbReference type="Proteomes" id="UP000315082">
    <property type="component" value="Chromosome"/>
</dbReference>
<gene>
    <name evidence="1" type="ORF">Poly24_27940</name>
</gene>